<name>A0A9P1GYC2_9PEZI</name>
<protein>
    <recommendedName>
        <fullName evidence="4">Secreted protein</fullName>
    </recommendedName>
</protein>
<organism evidence="2 3">
    <name type="scientific">Parascedosporium putredinis</name>
    <dbReference type="NCBI Taxonomy" id="1442378"/>
    <lineage>
        <taxon>Eukaryota</taxon>
        <taxon>Fungi</taxon>
        <taxon>Dikarya</taxon>
        <taxon>Ascomycota</taxon>
        <taxon>Pezizomycotina</taxon>
        <taxon>Sordariomycetes</taxon>
        <taxon>Hypocreomycetidae</taxon>
        <taxon>Microascales</taxon>
        <taxon>Microascaceae</taxon>
        <taxon>Parascedosporium</taxon>
    </lineage>
</organism>
<reference evidence="2" key="1">
    <citation type="submission" date="2022-11" db="EMBL/GenBank/DDBJ databases">
        <authorList>
            <person name="Scott C."/>
            <person name="Bruce N."/>
        </authorList>
    </citation>
    <scope>NUCLEOTIDE SEQUENCE</scope>
</reference>
<dbReference type="Proteomes" id="UP000838763">
    <property type="component" value="Unassembled WGS sequence"/>
</dbReference>
<feature type="chain" id="PRO_5040107298" description="Secreted protein" evidence="1">
    <location>
        <begin position="29"/>
        <end position="91"/>
    </location>
</feature>
<evidence type="ECO:0008006" key="4">
    <source>
        <dbReference type="Google" id="ProtNLM"/>
    </source>
</evidence>
<keyword evidence="3" id="KW-1185">Reference proteome</keyword>
<sequence length="91" mass="9447">MWGKGWSEMIKGHFVCCAILPAAGAALAKQREKDGVFKDGGGHAEVALEAASHSYWVAAVERGQAATSGLNDGSTSLKALDKCGVGITNER</sequence>
<accession>A0A9P1GYC2</accession>
<evidence type="ECO:0000313" key="3">
    <source>
        <dbReference type="Proteomes" id="UP000838763"/>
    </source>
</evidence>
<keyword evidence="1" id="KW-0732">Signal</keyword>
<comment type="caution">
    <text evidence="2">The sequence shown here is derived from an EMBL/GenBank/DDBJ whole genome shotgun (WGS) entry which is preliminary data.</text>
</comment>
<evidence type="ECO:0000256" key="1">
    <source>
        <dbReference type="SAM" id="SignalP"/>
    </source>
</evidence>
<evidence type="ECO:0000313" key="2">
    <source>
        <dbReference type="EMBL" id="CAI4212569.1"/>
    </source>
</evidence>
<gene>
    <name evidence="2" type="ORF">PPNO1_LOCUS2327</name>
</gene>
<feature type="signal peptide" evidence="1">
    <location>
        <begin position="1"/>
        <end position="28"/>
    </location>
</feature>
<dbReference type="EMBL" id="CALLCH030000005">
    <property type="protein sequence ID" value="CAI4212569.1"/>
    <property type="molecule type" value="Genomic_DNA"/>
</dbReference>
<dbReference type="AlphaFoldDB" id="A0A9P1GYC2"/>
<proteinExistence type="predicted"/>